<dbReference type="PROSITE" id="PS51257">
    <property type="entry name" value="PROKAR_LIPOPROTEIN"/>
    <property type="match status" value="1"/>
</dbReference>
<gene>
    <name evidence="2" type="ORF">DW921_12075</name>
</gene>
<dbReference type="InterPro" id="IPR011042">
    <property type="entry name" value="6-blade_b-propeller_TolB-like"/>
</dbReference>
<dbReference type="Proteomes" id="UP000283855">
    <property type="component" value="Unassembled WGS sequence"/>
</dbReference>
<feature type="chain" id="PRO_5019038173" evidence="1">
    <location>
        <begin position="21"/>
        <end position="375"/>
    </location>
</feature>
<accession>A0A413SWQ9</accession>
<sequence>MKKIISIVFCLLLFCSCADRQQSDSCPVLRVSLEQQEVSMKDLFGRLEVIPLETSDSCLLVFPDKVLCANGRYEVFDHKRYALFLFDENGRFIRQVGRRGQGLGEYREVYDVAHDSRNGNICLLSPFWEMFVYDAEGRFLERLQLPEKSNYQAVMDYGDYFVTWTLPMTNEECGISVISKDSLQCVREYWHGNSNLMSLYPRAFHLYGEELYFFRPFQREVYRLGLDSMQVGYQWDFGSDNYSIEDFGFSLKEKGDGQERDGLIKKLQESTIPYFFQENSQNDKYYYAQLIFGFSPLVGHYNIFYRKSDDKSFFFRETTEGVMLKTVYFCDDFLLSLASYEDMEAYKHVLDEQEFAKLKGRTEEDNPFLVKCYFK</sequence>
<reference evidence="2 3" key="1">
    <citation type="submission" date="2018-08" db="EMBL/GenBank/DDBJ databases">
        <title>A genome reference for cultivated species of the human gut microbiota.</title>
        <authorList>
            <person name="Zou Y."/>
            <person name="Xue W."/>
            <person name="Luo G."/>
        </authorList>
    </citation>
    <scope>NUCLEOTIDE SEQUENCE [LARGE SCALE GENOMIC DNA]</scope>
    <source>
        <strain evidence="2 3">AM42-38</strain>
    </source>
</reference>
<dbReference type="Gene3D" id="2.120.10.30">
    <property type="entry name" value="TolB, C-terminal domain"/>
    <property type="match status" value="1"/>
</dbReference>
<comment type="caution">
    <text evidence="2">The sequence shown here is derived from an EMBL/GenBank/DDBJ whole genome shotgun (WGS) entry which is preliminary data.</text>
</comment>
<evidence type="ECO:0000313" key="2">
    <source>
        <dbReference type="EMBL" id="RHA73725.1"/>
    </source>
</evidence>
<evidence type="ECO:0000313" key="3">
    <source>
        <dbReference type="Proteomes" id="UP000283855"/>
    </source>
</evidence>
<dbReference type="RefSeq" id="WP_118400807.1">
    <property type="nucleotide sequence ID" value="NZ_CABJGD010000031.1"/>
</dbReference>
<dbReference type="Pfam" id="PF17170">
    <property type="entry name" value="DUF5128"/>
    <property type="match status" value="1"/>
</dbReference>
<protein>
    <submittedName>
        <fullName evidence="2">6-bladed beta-propeller</fullName>
    </submittedName>
</protein>
<proteinExistence type="predicted"/>
<keyword evidence="1" id="KW-0732">Signal</keyword>
<dbReference type="AlphaFoldDB" id="A0A413SWQ9"/>
<evidence type="ECO:0000256" key="1">
    <source>
        <dbReference type="SAM" id="SignalP"/>
    </source>
</evidence>
<feature type="signal peptide" evidence="1">
    <location>
        <begin position="1"/>
        <end position="20"/>
    </location>
</feature>
<organism evidence="2 3">
    <name type="scientific">Phocaeicola coprophilus</name>
    <dbReference type="NCBI Taxonomy" id="387090"/>
    <lineage>
        <taxon>Bacteria</taxon>
        <taxon>Pseudomonadati</taxon>
        <taxon>Bacteroidota</taxon>
        <taxon>Bacteroidia</taxon>
        <taxon>Bacteroidales</taxon>
        <taxon>Bacteroidaceae</taxon>
        <taxon>Phocaeicola</taxon>
    </lineage>
</organism>
<dbReference type="EMBL" id="QSFT01000031">
    <property type="protein sequence ID" value="RHA73725.1"/>
    <property type="molecule type" value="Genomic_DNA"/>
</dbReference>
<name>A0A413SWQ9_9BACT</name>